<feature type="domain" description="Mce/MlaD" evidence="2">
    <location>
        <begin position="35"/>
        <end position="110"/>
    </location>
</feature>
<evidence type="ECO:0000313" key="4">
    <source>
        <dbReference type="EMBL" id="MFD0684983.1"/>
    </source>
</evidence>
<evidence type="ECO:0000259" key="3">
    <source>
        <dbReference type="Pfam" id="PF11887"/>
    </source>
</evidence>
<dbReference type="InterPro" id="IPR003399">
    <property type="entry name" value="Mce/MlaD"/>
</dbReference>
<proteinExistence type="predicted"/>
<dbReference type="InterPro" id="IPR024516">
    <property type="entry name" value="Mce_C"/>
</dbReference>
<evidence type="ECO:0000256" key="1">
    <source>
        <dbReference type="SAM" id="SignalP"/>
    </source>
</evidence>
<dbReference type="PANTHER" id="PTHR33371">
    <property type="entry name" value="INTERMEMBRANE PHOSPHOLIPID TRANSPORT SYSTEM BINDING PROTEIN MLAD-RELATED"/>
    <property type="match status" value="1"/>
</dbReference>
<feature type="chain" id="PRO_5046086458" evidence="1">
    <location>
        <begin position="30"/>
        <end position="333"/>
    </location>
</feature>
<accession>A0ABW2XI50</accession>
<dbReference type="Proteomes" id="UP001597063">
    <property type="component" value="Unassembled WGS sequence"/>
</dbReference>
<dbReference type="RefSeq" id="WP_242619560.1">
    <property type="nucleotide sequence ID" value="NZ_CAACUY010000153.1"/>
</dbReference>
<dbReference type="Pfam" id="PF11887">
    <property type="entry name" value="Mce4_CUP1"/>
    <property type="match status" value="1"/>
</dbReference>
<evidence type="ECO:0000313" key="5">
    <source>
        <dbReference type="Proteomes" id="UP001597063"/>
    </source>
</evidence>
<dbReference type="PANTHER" id="PTHR33371:SF16">
    <property type="entry name" value="MCE-FAMILY PROTEIN MCE3F"/>
    <property type="match status" value="1"/>
</dbReference>
<protein>
    <submittedName>
        <fullName evidence="4">MlaD family protein</fullName>
    </submittedName>
</protein>
<dbReference type="InterPro" id="IPR052336">
    <property type="entry name" value="MlaD_Phospholipid_Transporter"/>
</dbReference>
<dbReference type="Pfam" id="PF02470">
    <property type="entry name" value="MlaD"/>
    <property type="match status" value="1"/>
</dbReference>
<sequence>MSSARSRALFCALGTSVMLGAAATTVVTAAPPGSGTTYTAVFGHAGAGLDTRSDVKVRGITVGGVESVDLTREGKVRVSLRVDDDVAVPADSEARIDPVSVFGPKEISLDLGHGPALSAGGRITKTIDPSDPSETAEPLYRTAKAIDPQDLTTLMHTFAEGLSGQGPALRRTIGNSATVVDAAYADRAQIRTLINDITGLSGTLGNRGDTIVATGQNLNSLSEVATSRPDKVGLLLDQATSLSTRVGDNLEGHGTAMGRIVDGAGGTASVVAAQNANLPVLADSLNGFFSGLAAVMTAPGPEGTNPAVLRGTLPLDLCGIIVDLCPTPPQTSP</sequence>
<feature type="signal peptide" evidence="1">
    <location>
        <begin position="1"/>
        <end position="29"/>
    </location>
</feature>
<evidence type="ECO:0000259" key="2">
    <source>
        <dbReference type="Pfam" id="PF02470"/>
    </source>
</evidence>
<name>A0ABW2XI50_9ACTN</name>
<reference evidence="5" key="1">
    <citation type="journal article" date="2019" name="Int. J. Syst. Evol. Microbiol.">
        <title>The Global Catalogue of Microorganisms (GCM) 10K type strain sequencing project: providing services to taxonomists for standard genome sequencing and annotation.</title>
        <authorList>
            <consortium name="The Broad Institute Genomics Platform"/>
            <consortium name="The Broad Institute Genome Sequencing Center for Infectious Disease"/>
            <person name="Wu L."/>
            <person name="Ma J."/>
        </authorList>
    </citation>
    <scope>NUCLEOTIDE SEQUENCE [LARGE SCALE GENOMIC DNA]</scope>
    <source>
        <strain evidence="5">JCM 9371</strain>
    </source>
</reference>
<organism evidence="4 5">
    <name type="scientific">Actinomadura fibrosa</name>
    <dbReference type="NCBI Taxonomy" id="111802"/>
    <lineage>
        <taxon>Bacteria</taxon>
        <taxon>Bacillati</taxon>
        <taxon>Actinomycetota</taxon>
        <taxon>Actinomycetes</taxon>
        <taxon>Streptosporangiales</taxon>
        <taxon>Thermomonosporaceae</taxon>
        <taxon>Actinomadura</taxon>
    </lineage>
</organism>
<gene>
    <name evidence="4" type="ORF">ACFQZM_10765</name>
</gene>
<feature type="domain" description="Mammalian cell entry C-terminal" evidence="3">
    <location>
        <begin position="119"/>
        <end position="287"/>
    </location>
</feature>
<dbReference type="EMBL" id="JBHTGP010000005">
    <property type="protein sequence ID" value="MFD0684983.1"/>
    <property type="molecule type" value="Genomic_DNA"/>
</dbReference>
<keyword evidence="5" id="KW-1185">Reference proteome</keyword>
<comment type="caution">
    <text evidence="4">The sequence shown here is derived from an EMBL/GenBank/DDBJ whole genome shotgun (WGS) entry which is preliminary data.</text>
</comment>
<keyword evidence="1" id="KW-0732">Signal</keyword>